<dbReference type="Proteomes" id="UP000219072">
    <property type="component" value="Unassembled WGS sequence"/>
</dbReference>
<proteinExistence type="inferred from homology"/>
<dbReference type="PRINTS" id="PR00081">
    <property type="entry name" value="GDHRDH"/>
</dbReference>
<evidence type="ECO:0000259" key="3">
    <source>
        <dbReference type="SMART" id="SM00822"/>
    </source>
</evidence>
<dbReference type="PRINTS" id="PR00080">
    <property type="entry name" value="SDRFAMILY"/>
</dbReference>
<dbReference type="InterPro" id="IPR002347">
    <property type="entry name" value="SDR_fam"/>
</dbReference>
<sequence>MVTASHLCAGRRGAAYPGSMRWTARDIPDLKGRTSVVTGANGGLGYVTARELARRGARVVLACRSQRRGESALSRLFDEVPEARAELRLLDLGDLASVRAFAGTWADAPLHLLVNNAGVMAVPRATTADGFESQFGVNHLGHFALTGLLYGALRKAPGARVVTVSSVLHLLGNIDINDLNTERPYRRWLAYGRSKTANLLFTRELARRAADVDLLAATVHPGYADTDLTLQSARLRRKPARERAARLVNRTLASTAEAGAMPTLYAATAPDVAPDSFTGPGTVRGRRAPTLRAPWTLNDAVARRLWQVSEELTGVRYPAPRG</sequence>
<dbReference type="SUPFAM" id="SSF51735">
    <property type="entry name" value="NAD(P)-binding Rossmann-fold domains"/>
    <property type="match status" value="1"/>
</dbReference>
<dbReference type="Gene3D" id="3.40.50.720">
    <property type="entry name" value="NAD(P)-binding Rossmann-like Domain"/>
    <property type="match status" value="1"/>
</dbReference>
<comment type="similarity">
    <text evidence="2">Belongs to the short-chain dehydrogenases/reductases (SDR) family.</text>
</comment>
<reference evidence="4 5" key="1">
    <citation type="submission" date="2017-09" db="EMBL/GenBank/DDBJ databases">
        <authorList>
            <person name="Ehlers B."/>
            <person name="Leendertz F.H."/>
        </authorList>
    </citation>
    <scope>NUCLEOTIDE SEQUENCE [LARGE SCALE GENOMIC DNA]</scope>
    <source>
        <strain evidence="4 5">CGMCC 4.7095</strain>
    </source>
</reference>
<dbReference type="NCBIfam" id="NF004846">
    <property type="entry name" value="PRK06197.1"/>
    <property type="match status" value="1"/>
</dbReference>
<keyword evidence="1" id="KW-0560">Oxidoreductase</keyword>
<dbReference type="SMART" id="SM00822">
    <property type="entry name" value="PKS_KR"/>
    <property type="match status" value="1"/>
</dbReference>
<keyword evidence="5" id="KW-1185">Reference proteome</keyword>
<name>A0A286E7A6_9ACTN</name>
<dbReference type="InterPro" id="IPR057326">
    <property type="entry name" value="KR_dom"/>
</dbReference>
<accession>A0A286E7A6</accession>
<organism evidence="4 5">
    <name type="scientific">Streptomyces zhaozhouensis</name>
    <dbReference type="NCBI Taxonomy" id="1300267"/>
    <lineage>
        <taxon>Bacteria</taxon>
        <taxon>Bacillati</taxon>
        <taxon>Actinomycetota</taxon>
        <taxon>Actinomycetes</taxon>
        <taxon>Kitasatosporales</taxon>
        <taxon>Streptomycetaceae</taxon>
        <taxon>Streptomyces</taxon>
    </lineage>
</organism>
<evidence type="ECO:0000256" key="1">
    <source>
        <dbReference type="ARBA" id="ARBA00023002"/>
    </source>
</evidence>
<dbReference type="Pfam" id="PF00106">
    <property type="entry name" value="adh_short"/>
    <property type="match status" value="1"/>
</dbReference>
<dbReference type="PANTHER" id="PTHR43157">
    <property type="entry name" value="PHOSPHATIDYLINOSITOL-GLYCAN BIOSYNTHESIS CLASS F PROTEIN-RELATED"/>
    <property type="match status" value="1"/>
</dbReference>
<evidence type="ECO:0000313" key="4">
    <source>
        <dbReference type="EMBL" id="SOD66792.1"/>
    </source>
</evidence>
<evidence type="ECO:0000313" key="5">
    <source>
        <dbReference type="Proteomes" id="UP000219072"/>
    </source>
</evidence>
<dbReference type="CDD" id="cd05327">
    <property type="entry name" value="retinol-DH_like_SDR_c_like"/>
    <property type="match status" value="1"/>
</dbReference>
<dbReference type="GO" id="GO:0016491">
    <property type="term" value="F:oxidoreductase activity"/>
    <property type="evidence" value="ECO:0007669"/>
    <property type="project" value="UniProtKB-KW"/>
</dbReference>
<protein>
    <submittedName>
        <fullName evidence="4">NAD(P)-dependent dehydrogenase, short-chain alcohol dehydrogenase family</fullName>
    </submittedName>
</protein>
<dbReference type="InterPro" id="IPR036291">
    <property type="entry name" value="NAD(P)-bd_dom_sf"/>
</dbReference>
<dbReference type="EMBL" id="OCNE01000027">
    <property type="protein sequence ID" value="SOD66792.1"/>
    <property type="molecule type" value="Genomic_DNA"/>
</dbReference>
<evidence type="ECO:0000256" key="2">
    <source>
        <dbReference type="RuleBase" id="RU000363"/>
    </source>
</evidence>
<dbReference type="PANTHER" id="PTHR43157:SF31">
    <property type="entry name" value="PHOSPHATIDYLINOSITOL-GLYCAN BIOSYNTHESIS CLASS F PROTEIN"/>
    <property type="match status" value="1"/>
</dbReference>
<dbReference type="AlphaFoldDB" id="A0A286E7A6"/>
<gene>
    <name evidence="4" type="ORF">SAMN06297387_12728</name>
</gene>
<feature type="domain" description="Ketoreductase" evidence="3">
    <location>
        <begin position="33"/>
        <end position="176"/>
    </location>
</feature>